<proteinExistence type="predicted"/>
<dbReference type="Proteomes" id="UP001150603">
    <property type="component" value="Unassembled WGS sequence"/>
</dbReference>
<gene>
    <name evidence="1" type="primary">ubp10</name>
    <name evidence="1" type="ORF">FBU59_000217</name>
</gene>
<sequence length="520" mass="58831">MSVHKRPADESPEATTPSKVQRTHSSNALDSDSEDEYLEDTAQPTAVIEGLYLDTVNRASLDFDFEKLCSVSLSNNNVYACLVCGKYYQGRGKQTHAFFHSINDDHHVFINLKTLKVYVLPDNYEVHDRSLNDIKANVQPQFTKEQVDRLDTVSECGYDLGGKKFVVGFTGLNKIKCNDYMNVVVQALAHVPPIRNELLLMGDLDSKPELVQRMASLVRKMWHAKPFKSHASPHEFVQEVVARSKKRFRLDVQGDAFEFLMWLLNTLHIDLGGTKKRTSSVIYRTFQGEVEVETQKVDKKQVQSRDGGPVTLDASKEVQHSKTPFLTLSFDLPPKPLFTGDDDESRVNIPQIALTTLLHRYDGSTVVELNGSSKRYWLQKLPNYIICHVKRFSRNDFSVEKNPTVVNFPIRNVSFGDLLPKDTQARLTAKGHSGTYDLIANICHDGQPAVSGNGPVSQHPSASASTNDDAVTSESQYLVYLRHTASDQWYLSRDLQMERIMPQMIFLSDTYIQIWQRNGV</sequence>
<reference evidence="1" key="1">
    <citation type="submission" date="2022-07" db="EMBL/GenBank/DDBJ databases">
        <title>Phylogenomic reconstructions and comparative analyses of Kickxellomycotina fungi.</title>
        <authorList>
            <person name="Reynolds N.K."/>
            <person name="Stajich J.E."/>
            <person name="Barry K."/>
            <person name="Grigoriev I.V."/>
            <person name="Crous P."/>
            <person name="Smith M.E."/>
        </authorList>
    </citation>
    <scope>NUCLEOTIDE SEQUENCE</scope>
    <source>
        <strain evidence="1">NRRL 5244</strain>
    </source>
</reference>
<evidence type="ECO:0000313" key="1">
    <source>
        <dbReference type="EMBL" id="KAJ1951335.1"/>
    </source>
</evidence>
<comment type="caution">
    <text evidence="1">The sequence shown here is derived from an EMBL/GenBank/DDBJ whole genome shotgun (WGS) entry which is preliminary data.</text>
</comment>
<name>A0ACC1JHG8_9FUNG</name>
<dbReference type="EMBL" id="JANBPW010000026">
    <property type="protein sequence ID" value="KAJ1951335.1"/>
    <property type="molecule type" value="Genomic_DNA"/>
</dbReference>
<keyword evidence="2" id="KW-1185">Reference proteome</keyword>
<organism evidence="1 2">
    <name type="scientific">Linderina macrospora</name>
    <dbReference type="NCBI Taxonomy" id="4868"/>
    <lineage>
        <taxon>Eukaryota</taxon>
        <taxon>Fungi</taxon>
        <taxon>Fungi incertae sedis</taxon>
        <taxon>Zoopagomycota</taxon>
        <taxon>Kickxellomycotina</taxon>
        <taxon>Kickxellomycetes</taxon>
        <taxon>Kickxellales</taxon>
        <taxon>Kickxellaceae</taxon>
        <taxon>Linderina</taxon>
    </lineage>
</organism>
<protein>
    <submittedName>
        <fullName evidence="1">U4 U6.U5 tri-snRNP-associated protein</fullName>
    </submittedName>
</protein>
<evidence type="ECO:0000313" key="2">
    <source>
        <dbReference type="Proteomes" id="UP001150603"/>
    </source>
</evidence>
<accession>A0ACC1JHG8</accession>